<comment type="catalytic activity">
    <reaction evidence="1">
        <text>adenylyl-molybdopterin + molybdate = Mo-molybdopterin + AMP + H(+)</text>
        <dbReference type="Rhea" id="RHEA:35047"/>
        <dbReference type="ChEBI" id="CHEBI:15378"/>
        <dbReference type="ChEBI" id="CHEBI:36264"/>
        <dbReference type="ChEBI" id="CHEBI:62727"/>
        <dbReference type="ChEBI" id="CHEBI:71302"/>
        <dbReference type="ChEBI" id="CHEBI:456215"/>
    </reaction>
</comment>
<reference evidence="3 4" key="1">
    <citation type="submission" date="2017-07" db="EMBL/GenBank/DDBJ databases">
        <title>Isolation and whole genome analysis of endospore-forming bacteria from heroin.</title>
        <authorList>
            <person name="Kalinowski J."/>
            <person name="Ahrens B."/>
            <person name="Al-Dilaimi A."/>
            <person name="Winkler A."/>
            <person name="Wibberg D."/>
            <person name="Schleenbecker U."/>
            <person name="Ruckert C."/>
            <person name="Wolfel R."/>
            <person name="Grass G."/>
        </authorList>
    </citation>
    <scope>NUCLEOTIDE SEQUENCE [LARGE SCALE GENOMIC DNA]</scope>
    <source>
        <strain evidence="3 4">7523-2</strain>
    </source>
</reference>
<gene>
    <name evidence="3" type="ORF">CHH61_25630</name>
</gene>
<dbReference type="InterPro" id="IPR036425">
    <property type="entry name" value="MoaB/Mog-like_dom_sf"/>
</dbReference>
<dbReference type="Gene3D" id="3.40.980.10">
    <property type="entry name" value="MoaB/Mog-like domain"/>
    <property type="match status" value="1"/>
</dbReference>
<comment type="function">
    <text evidence="1">Catalyzes the insertion of molybdate into adenylated molybdopterin with the concomitant release of AMP.</text>
</comment>
<proteinExistence type="inferred from homology"/>
<sequence>TELLEVHEPLEPGKIRNSNAHMITAQIERAGGEVIYYGKLPDEFETCFNAVKEALNSVDMLITTGGVSVGDF</sequence>
<dbReference type="PANTHER" id="PTHR10192">
    <property type="entry name" value="MOLYBDOPTERIN BIOSYNTHESIS PROTEIN"/>
    <property type="match status" value="1"/>
</dbReference>
<dbReference type="GO" id="GO:0006777">
    <property type="term" value="P:Mo-molybdopterin cofactor biosynthetic process"/>
    <property type="evidence" value="ECO:0007669"/>
    <property type="project" value="UniProtKB-UniRule"/>
</dbReference>
<dbReference type="InterPro" id="IPR001453">
    <property type="entry name" value="MoaB/Mog_dom"/>
</dbReference>
<organism evidence="3 4">
    <name type="scientific">Shouchella clausii</name>
    <name type="common">Alkalihalobacillus clausii</name>
    <dbReference type="NCBI Taxonomy" id="79880"/>
    <lineage>
        <taxon>Bacteria</taxon>
        <taxon>Bacillati</taxon>
        <taxon>Bacillota</taxon>
        <taxon>Bacilli</taxon>
        <taxon>Bacillales</taxon>
        <taxon>Bacillaceae</taxon>
        <taxon>Shouchella</taxon>
    </lineage>
</organism>
<feature type="domain" description="MoaB/Mog" evidence="2">
    <location>
        <begin position="4"/>
        <end position="71"/>
    </location>
</feature>
<accession>A0A268QUT7</accession>
<comment type="caution">
    <text evidence="3">The sequence shown here is derived from an EMBL/GenBank/DDBJ whole genome shotgun (WGS) entry which is preliminary data.</text>
</comment>
<evidence type="ECO:0000259" key="2">
    <source>
        <dbReference type="Pfam" id="PF00994"/>
    </source>
</evidence>
<dbReference type="RefSeq" id="WP_255222767.1">
    <property type="nucleotide sequence ID" value="NZ_NPBS01000812.1"/>
</dbReference>
<dbReference type="Pfam" id="PF00994">
    <property type="entry name" value="MoCF_biosynth"/>
    <property type="match status" value="1"/>
</dbReference>
<evidence type="ECO:0000256" key="1">
    <source>
        <dbReference type="RuleBase" id="RU365090"/>
    </source>
</evidence>
<dbReference type="AlphaFoldDB" id="A0A268QUT7"/>
<dbReference type="EMBL" id="NPBS01000812">
    <property type="protein sequence ID" value="PAF11747.1"/>
    <property type="molecule type" value="Genomic_DNA"/>
</dbReference>
<dbReference type="GO" id="GO:0005829">
    <property type="term" value="C:cytosol"/>
    <property type="evidence" value="ECO:0007669"/>
    <property type="project" value="TreeGrafter"/>
</dbReference>
<keyword evidence="1" id="KW-0500">Molybdenum</keyword>
<dbReference type="PANTHER" id="PTHR10192:SF5">
    <property type="entry name" value="GEPHYRIN"/>
    <property type="match status" value="1"/>
</dbReference>
<evidence type="ECO:0000313" key="4">
    <source>
        <dbReference type="Proteomes" id="UP000216133"/>
    </source>
</evidence>
<dbReference type="Proteomes" id="UP000216133">
    <property type="component" value="Unassembled WGS sequence"/>
</dbReference>
<keyword evidence="1" id="KW-0460">Magnesium</keyword>
<evidence type="ECO:0000313" key="3">
    <source>
        <dbReference type="EMBL" id="PAF11747.1"/>
    </source>
</evidence>
<dbReference type="GO" id="GO:0046872">
    <property type="term" value="F:metal ion binding"/>
    <property type="evidence" value="ECO:0007669"/>
    <property type="project" value="UniProtKB-UniRule"/>
</dbReference>
<keyword evidence="1" id="KW-0479">Metal-binding</keyword>
<comment type="cofactor">
    <cofactor evidence="1">
        <name>Mg(2+)</name>
        <dbReference type="ChEBI" id="CHEBI:18420"/>
    </cofactor>
</comment>
<keyword evidence="1" id="KW-0808">Transferase</keyword>
<comment type="pathway">
    <text evidence="1">Cofactor biosynthesis; molybdopterin biosynthesis.</text>
</comment>
<keyword evidence="1" id="KW-0501">Molybdenum cofactor biosynthesis</keyword>
<protein>
    <recommendedName>
        <fullName evidence="1">Molybdopterin molybdenumtransferase</fullName>
        <ecNumber evidence="1">2.10.1.1</ecNumber>
    </recommendedName>
</protein>
<dbReference type="GO" id="GO:0061599">
    <property type="term" value="F:molybdopterin molybdotransferase activity"/>
    <property type="evidence" value="ECO:0007669"/>
    <property type="project" value="UniProtKB-UniRule"/>
</dbReference>
<dbReference type="SUPFAM" id="SSF53218">
    <property type="entry name" value="Molybdenum cofactor biosynthesis proteins"/>
    <property type="match status" value="1"/>
</dbReference>
<comment type="similarity">
    <text evidence="1">Belongs to the MoeA family.</text>
</comment>
<feature type="non-terminal residue" evidence="3">
    <location>
        <position position="72"/>
    </location>
</feature>
<feature type="non-terminal residue" evidence="3">
    <location>
        <position position="1"/>
    </location>
</feature>
<dbReference type="EC" id="2.10.1.1" evidence="1"/>
<dbReference type="InterPro" id="IPR038987">
    <property type="entry name" value="MoeA-like"/>
</dbReference>
<dbReference type="UniPathway" id="UPA00344"/>
<name>A0A268QUT7_SHOCL</name>